<dbReference type="SUPFAM" id="SSF46785">
    <property type="entry name" value="Winged helix' DNA-binding domain"/>
    <property type="match status" value="1"/>
</dbReference>
<protein>
    <submittedName>
        <fullName evidence="2">MarR family transcriptional regulator</fullName>
    </submittedName>
</protein>
<name>A0ABS9QJK7_9HYPH</name>
<dbReference type="PANTHER" id="PTHR33164">
    <property type="entry name" value="TRANSCRIPTIONAL REGULATOR, MARR FAMILY"/>
    <property type="match status" value="1"/>
</dbReference>
<dbReference type="InterPro" id="IPR036390">
    <property type="entry name" value="WH_DNA-bd_sf"/>
</dbReference>
<organism evidence="2 3">
    <name type="scientific">Mesorhizobium retamae</name>
    <dbReference type="NCBI Taxonomy" id="2912854"/>
    <lineage>
        <taxon>Bacteria</taxon>
        <taxon>Pseudomonadati</taxon>
        <taxon>Pseudomonadota</taxon>
        <taxon>Alphaproteobacteria</taxon>
        <taxon>Hyphomicrobiales</taxon>
        <taxon>Phyllobacteriaceae</taxon>
        <taxon>Mesorhizobium</taxon>
    </lineage>
</organism>
<dbReference type="Proteomes" id="UP001201701">
    <property type="component" value="Unassembled WGS sequence"/>
</dbReference>
<dbReference type="PANTHER" id="PTHR33164:SF106">
    <property type="entry name" value="TRANSCRIPTIONAL REGULATORY PROTEIN"/>
    <property type="match status" value="1"/>
</dbReference>
<evidence type="ECO:0000313" key="2">
    <source>
        <dbReference type="EMBL" id="MCG7507610.1"/>
    </source>
</evidence>
<evidence type="ECO:0000313" key="3">
    <source>
        <dbReference type="Proteomes" id="UP001201701"/>
    </source>
</evidence>
<dbReference type="PRINTS" id="PR00598">
    <property type="entry name" value="HTHMARR"/>
</dbReference>
<comment type="caution">
    <text evidence="2">The sequence shown here is derived from an EMBL/GenBank/DDBJ whole genome shotgun (WGS) entry which is preliminary data.</text>
</comment>
<proteinExistence type="predicted"/>
<dbReference type="PROSITE" id="PS50995">
    <property type="entry name" value="HTH_MARR_2"/>
    <property type="match status" value="1"/>
</dbReference>
<sequence>MIEINPSTRNRDELLTALLGAIMRWQDETQSFDEAVREEMGINSAEGRCLSLLYHGPQSAGAIARVSGLTPAAVTALIDRLEARGFLTRTRSTEDRRKVVVEATEKTRSLSERYYGGIAREGEKMLRTFSDAELGTILEFMTAAADLQHNELRKLKEGEQPD</sequence>
<evidence type="ECO:0000259" key="1">
    <source>
        <dbReference type="PROSITE" id="PS50995"/>
    </source>
</evidence>
<accession>A0ABS9QJK7</accession>
<dbReference type="SMART" id="SM00347">
    <property type="entry name" value="HTH_MARR"/>
    <property type="match status" value="1"/>
</dbReference>
<dbReference type="InterPro" id="IPR039422">
    <property type="entry name" value="MarR/SlyA-like"/>
</dbReference>
<dbReference type="InterPro" id="IPR036388">
    <property type="entry name" value="WH-like_DNA-bd_sf"/>
</dbReference>
<dbReference type="InterPro" id="IPR000835">
    <property type="entry name" value="HTH_MarR-typ"/>
</dbReference>
<keyword evidence="3" id="KW-1185">Reference proteome</keyword>
<dbReference type="EMBL" id="JAKREW010000026">
    <property type="protein sequence ID" value="MCG7507610.1"/>
    <property type="molecule type" value="Genomic_DNA"/>
</dbReference>
<dbReference type="RefSeq" id="WP_239368916.1">
    <property type="nucleotide sequence ID" value="NZ_JAKREW010000026.1"/>
</dbReference>
<dbReference type="Pfam" id="PF01047">
    <property type="entry name" value="MarR"/>
    <property type="match status" value="1"/>
</dbReference>
<gene>
    <name evidence="2" type="ORF">L4923_21470</name>
</gene>
<dbReference type="Gene3D" id="1.10.10.10">
    <property type="entry name" value="Winged helix-like DNA-binding domain superfamily/Winged helix DNA-binding domain"/>
    <property type="match status" value="1"/>
</dbReference>
<feature type="domain" description="HTH marR-type" evidence="1">
    <location>
        <begin position="11"/>
        <end position="146"/>
    </location>
</feature>
<reference evidence="2 3" key="1">
    <citation type="submission" date="2022-02" db="EMBL/GenBank/DDBJ databases">
        <title>Draft genome sequence of Mezorhizobium retamae strain IRAMC:0171 isolated from Retama raetam nodules.</title>
        <authorList>
            <person name="Bengaied R."/>
            <person name="Sbissi I."/>
            <person name="Huber K."/>
            <person name="Ghodbane F."/>
            <person name="Nouioui I."/>
            <person name="Tarhouni M."/>
            <person name="Gtari M."/>
        </authorList>
    </citation>
    <scope>NUCLEOTIDE SEQUENCE [LARGE SCALE GENOMIC DNA]</scope>
    <source>
        <strain evidence="2 3">IRAMC:0171</strain>
    </source>
</reference>